<evidence type="ECO:0000256" key="2">
    <source>
        <dbReference type="ARBA" id="ARBA00022833"/>
    </source>
</evidence>
<evidence type="ECO:0000256" key="1">
    <source>
        <dbReference type="ARBA" id="ARBA00022771"/>
    </source>
</evidence>
<dbReference type="InterPro" id="IPR013083">
    <property type="entry name" value="Znf_RING/FYVE/PHD"/>
</dbReference>
<evidence type="ECO:0000259" key="5">
    <source>
        <dbReference type="PROSITE" id="PS50089"/>
    </source>
</evidence>
<reference evidence="6" key="1">
    <citation type="submission" date="2014-07" db="EMBL/GenBank/DDBJ databases">
        <authorList>
            <person name="Martin A.A"/>
            <person name="De Silva N."/>
        </authorList>
    </citation>
    <scope>NUCLEOTIDE SEQUENCE</scope>
</reference>
<keyword evidence="1 3" id="KW-0863">Zinc-finger</keyword>
<reference evidence="7" key="2">
    <citation type="submission" date="2015-08" db="UniProtKB">
        <authorList>
            <consortium name="WormBaseParasite"/>
        </authorList>
    </citation>
    <scope>IDENTIFICATION</scope>
</reference>
<keyword evidence="1 3" id="KW-0479">Metal-binding</keyword>
<proteinExistence type="predicted"/>
<evidence type="ECO:0000256" key="4">
    <source>
        <dbReference type="SAM" id="MobiDB-lite"/>
    </source>
</evidence>
<name>A0A0K0G2M2_STRVS</name>
<dbReference type="STRING" id="75913.A0A0K0G2M2"/>
<dbReference type="SUPFAM" id="SSF57850">
    <property type="entry name" value="RING/U-box"/>
    <property type="match status" value="1"/>
</dbReference>
<dbReference type="InterPro" id="IPR006573">
    <property type="entry name" value="NHR_dom"/>
</dbReference>
<keyword evidence="6" id="KW-1185">Reference proteome</keyword>
<accession>A0A0K0G2M2</accession>
<dbReference type="Pfam" id="PF13920">
    <property type="entry name" value="zf-C3HC4_3"/>
    <property type="match status" value="1"/>
</dbReference>
<dbReference type="PANTHER" id="PTHR22696">
    <property type="entry name" value="E3 UBIQUITIN-PROTEIN LIGASE RNF26"/>
    <property type="match status" value="1"/>
</dbReference>
<evidence type="ECO:0000313" key="7">
    <source>
        <dbReference type="WBParaSite" id="SVE_1897100.1"/>
    </source>
</evidence>
<feature type="region of interest" description="Disordered" evidence="4">
    <location>
        <begin position="250"/>
        <end position="273"/>
    </location>
</feature>
<dbReference type="Pfam" id="PF07177">
    <property type="entry name" value="Neuralized"/>
    <property type="match status" value="1"/>
</dbReference>
<protein>
    <submittedName>
        <fullName evidence="7">RING-type domain-containing protein</fullName>
    </submittedName>
</protein>
<dbReference type="InterPro" id="IPR001841">
    <property type="entry name" value="Znf_RING"/>
</dbReference>
<sequence>MTQSNSATSIQTTTNGFYCKDIGATNTSVKVKDFCKLAHDKEYIFSALALRKEEKFHIRLEVLDTENSFFVGLTAQDPSNVNFDDLPSDYLLLSKRLLFTEMFAVNGRKFEMGLQECVFYYNDQGEFMMENLSKGETLLIGYVVPFDSLWIFFKCSLSFPNLFFIKPSTDSGSSNGQYQENIQDVITRLLPGYFDDPSKRNAAVYNNPNNSPETNQTRLKIFLANKGIHFDRQYSDSTILLNDSNVPSNVNNSHNENQITPQRKIDTPKRTKGSVDNTSCVVCMVESRSWLCYPCGHVCFCDKCCKLFSKDNNSCPICRRKIDGICKVYY</sequence>
<dbReference type="AlphaFoldDB" id="A0A0K0G2M2"/>
<evidence type="ECO:0000313" key="6">
    <source>
        <dbReference type="Proteomes" id="UP000035680"/>
    </source>
</evidence>
<dbReference type="PROSITE" id="PS50089">
    <property type="entry name" value="ZF_RING_2"/>
    <property type="match status" value="1"/>
</dbReference>
<feature type="domain" description="RING-type" evidence="5">
    <location>
        <begin position="280"/>
        <end position="319"/>
    </location>
</feature>
<dbReference type="Gene3D" id="3.30.40.10">
    <property type="entry name" value="Zinc/RING finger domain, C3HC4 (zinc finger)"/>
    <property type="match status" value="1"/>
</dbReference>
<dbReference type="WBParaSite" id="SVE_1897100.1">
    <property type="protein sequence ID" value="SVE_1897100.1"/>
    <property type="gene ID" value="SVE_1897100"/>
</dbReference>
<evidence type="ECO:0000256" key="3">
    <source>
        <dbReference type="PROSITE-ProRule" id="PRU00175"/>
    </source>
</evidence>
<dbReference type="Proteomes" id="UP000035680">
    <property type="component" value="Unassembled WGS sequence"/>
</dbReference>
<dbReference type="GO" id="GO:0008270">
    <property type="term" value="F:zinc ion binding"/>
    <property type="evidence" value="ECO:0007669"/>
    <property type="project" value="UniProtKB-KW"/>
</dbReference>
<organism evidence="6 7">
    <name type="scientific">Strongyloides venezuelensis</name>
    <name type="common">Threadworm</name>
    <dbReference type="NCBI Taxonomy" id="75913"/>
    <lineage>
        <taxon>Eukaryota</taxon>
        <taxon>Metazoa</taxon>
        <taxon>Ecdysozoa</taxon>
        <taxon>Nematoda</taxon>
        <taxon>Chromadorea</taxon>
        <taxon>Rhabditida</taxon>
        <taxon>Tylenchina</taxon>
        <taxon>Panagrolaimomorpha</taxon>
        <taxon>Strongyloidoidea</taxon>
        <taxon>Strongyloididae</taxon>
        <taxon>Strongyloides</taxon>
    </lineage>
</organism>
<keyword evidence="2" id="KW-0862">Zinc</keyword>